<proteinExistence type="predicted"/>
<sequence length="178" mass="19950">MGFIDITHDQPHRVNKLSIWVHDLRKDASVAPSSSTLEANDSSDSSPHTTSTVASKPRIQPLFRPLNDSELALLKRDPDTALWPTPKWIVGSWLSQSISEITNNLQDAVGHLTGCAPVTPILLEEKGRENVAKRNPYPFPLPLNMELDEEYRADRIMKGWGSPSQNLRGEPQHWNAKN</sequence>
<keyword evidence="3" id="KW-1185">Reference proteome</keyword>
<dbReference type="EMBL" id="JAQQWN010000008">
    <property type="protein sequence ID" value="KAK8070694.1"/>
    <property type="molecule type" value="Genomic_DNA"/>
</dbReference>
<feature type="compositionally biased region" description="Polar residues" evidence="1">
    <location>
        <begin position="31"/>
        <end position="40"/>
    </location>
</feature>
<feature type="compositionally biased region" description="Low complexity" evidence="1">
    <location>
        <begin position="42"/>
        <end position="52"/>
    </location>
</feature>
<evidence type="ECO:0000256" key="1">
    <source>
        <dbReference type="SAM" id="MobiDB-lite"/>
    </source>
</evidence>
<evidence type="ECO:0000313" key="2">
    <source>
        <dbReference type="EMBL" id="KAK8070694.1"/>
    </source>
</evidence>
<dbReference type="RefSeq" id="XP_066664502.1">
    <property type="nucleotide sequence ID" value="XM_066815212.1"/>
</dbReference>
<reference evidence="2 3" key="1">
    <citation type="submission" date="2023-01" db="EMBL/GenBank/DDBJ databases">
        <title>Analysis of 21 Apiospora genomes using comparative genomics revels a genus with tremendous synthesis potential of carbohydrate active enzymes and secondary metabolites.</title>
        <authorList>
            <person name="Sorensen T."/>
        </authorList>
    </citation>
    <scope>NUCLEOTIDE SEQUENCE [LARGE SCALE GENOMIC DNA]</scope>
    <source>
        <strain evidence="2 3">CBS 114990</strain>
    </source>
</reference>
<name>A0ABR1VHH7_9PEZI</name>
<organism evidence="2 3">
    <name type="scientific">Apiospora hydei</name>
    <dbReference type="NCBI Taxonomy" id="1337664"/>
    <lineage>
        <taxon>Eukaryota</taxon>
        <taxon>Fungi</taxon>
        <taxon>Dikarya</taxon>
        <taxon>Ascomycota</taxon>
        <taxon>Pezizomycotina</taxon>
        <taxon>Sordariomycetes</taxon>
        <taxon>Xylariomycetidae</taxon>
        <taxon>Amphisphaeriales</taxon>
        <taxon>Apiosporaceae</taxon>
        <taxon>Apiospora</taxon>
    </lineage>
</organism>
<dbReference type="Proteomes" id="UP001433268">
    <property type="component" value="Unassembled WGS sequence"/>
</dbReference>
<dbReference type="GeneID" id="92048272"/>
<accession>A0ABR1VHH7</accession>
<protein>
    <submittedName>
        <fullName evidence="2">Uncharacterized protein</fullName>
    </submittedName>
</protein>
<feature type="region of interest" description="Disordered" evidence="1">
    <location>
        <begin position="31"/>
        <end position="59"/>
    </location>
</feature>
<feature type="region of interest" description="Disordered" evidence="1">
    <location>
        <begin position="159"/>
        <end position="178"/>
    </location>
</feature>
<comment type="caution">
    <text evidence="2">The sequence shown here is derived from an EMBL/GenBank/DDBJ whole genome shotgun (WGS) entry which is preliminary data.</text>
</comment>
<gene>
    <name evidence="2" type="ORF">PG997_010897</name>
</gene>
<evidence type="ECO:0000313" key="3">
    <source>
        <dbReference type="Proteomes" id="UP001433268"/>
    </source>
</evidence>